<name>A0AAD4VV17_PRUDU</name>
<sequence>MFLQTTPTPIQQRLFCSLDNIYCIFLGSLNNLCSLNKAVRAIQMHPMRPSRLEPYLLHWVPMKSCAKSFAPFPAGCMFHSEQGLMSFEHPTRKMKAMPRIDSEGVMCGANFKCEANWATWGPSSPA</sequence>
<evidence type="ECO:0000313" key="2">
    <source>
        <dbReference type="EMBL" id="KAI5331153.1"/>
    </source>
</evidence>
<dbReference type="Pfam" id="PF12481">
    <property type="entry name" value="DUF3700"/>
    <property type="match status" value="2"/>
</dbReference>
<reference evidence="2 3" key="1">
    <citation type="journal article" date="2022" name="G3 (Bethesda)">
        <title>Whole-genome sequence and methylome profiling of the almond [Prunus dulcis (Mill.) D.A. Webb] cultivar 'Nonpareil'.</title>
        <authorList>
            <person name="D'Amico-Willman K.M."/>
            <person name="Ouma W.Z."/>
            <person name="Meulia T."/>
            <person name="Sideli G.M."/>
            <person name="Gradziel T.M."/>
            <person name="Fresnedo-Ramirez J."/>
        </authorList>
    </citation>
    <scope>NUCLEOTIDE SEQUENCE [LARGE SCALE GENOMIC DNA]</scope>
    <source>
        <strain evidence="2">Clone GOH B32 T37-40</strain>
    </source>
</reference>
<gene>
    <name evidence="2" type="ORF">L3X38_021279</name>
</gene>
<evidence type="ECO:0000313" key="3">
    <source>
        <dbReference type="Proteomes" id="UP001054821"/>
    </source>
</evidence>
<comment type="caution">
    <text evidence="2">The sequence shown here is derived from an EMBL/GenBank/DDBJ whole genome shotgun (WGS) entry which is preliminary data.</text>
</comment>
<dbReference type="SMART" id="SM01172">
    <property type="entry name" value="DUF3700"/>
    <property type="match status" value="1"/>
</dbReference>
<dbReference type="PANTHER" id="PTHR45952">
    <property type="entry name" value="ALUMINUM INDUCED PROTEIN WITH YGL AND LRDR MOTIFS"/>
    <property type="match status" value="1"/>
</dbReference>
<dbReference type="Proteomes" id="UP001054821">
    <property type="component" value="Chromosome 4"/>
</dbReference>
<protein>
    <recommendedName>
        <fullName evidence="1">DUF3700 domain-containing protein</fullName>
    </recommendedName>
</protein>
<dbReference type="PANTHER" id="PTHR45952:SF6">
    <property type="entry name" value="STEM-SPECIFIC PROTEIN TSJT1-LIKE"/>
    <property type="match status" value="1"/>
</dbReference>
<dbReference type="AlphaFoldDB" id="A0AAD4VV17"/>
<feature type="domain" description="DUF3700" evidence="1">
    <location>
        <begin position="2"/>
        <end position="113"/>
    </location>
</feature>
<evidence type="ECO:0000259" key="1">
    <source>
        <dbReference type="SMART" id="SM01172"/>
    </source>
</evidence>
<dbReference type="InterPro" id="IPR024286">
    <property type="entry name" value="DUF3700"/>
</dbReference>
<dbReference type="InterPro" id="IPR044828">
    <property type="entry name" value="TSJT1-like"/>
</dbReference>
<accession>A0AAD4VV17</accession>
<dbReference type="EMBL" id="JAJFAZ020000004">
    <property type="protein sequence ID" value="KAI5331153.1"/>
    <property type="molecule type" value="Genomic_DNA"/>
</dbReference>
<keyword evidence="3" id="KW-1185">Reference proteome</keyword>
<organism evidence="2 3">
    <name type="scientific">Prunus dulcis</name>
    <name type="common">Almond</name>
    <name type="synonym">Amygdalus dulcis</name>
    <dbReference type="NCBI Taxonomy" id="3755"/>
    <lineage>
        <taxon>Eukaryota</taxon>
        <taxon>Viridiplantae</taxon>
        <taxon>Streptophyta</taxon>
        <taxon>Embryophyta</taxon>
        <taxon>Tracheophyta</taxon>
        <taxon>Spermatophyta</taxon>
        <taxon>Magnoliopsida</taxon>
        <taxon>eudicotyledons</taxon>
        <taxon>Gunneridae</taxon>
        <taxon>Pentapetalae</taxon>
        <taxon>rosids</taxon>
        <taxon>fabids</taxon>
        <taxon>Rosales</taxon>
        <taxon>Rosaceae</taxon>
        <taxon>Amygdaloideae</taxon>
        <taxon>Amygdaleae</taxon>
        <taxon>Prunus</taxon>
    </lineage>
</organism>
<proteinExistence type="predicted"/>